<evidence type="ECO:0000313" key="1">
    <source>
        <dbReference type="EMBL" id="GIY75866.1"/>
    </source>
</evidence>
<comment type="caution">
    <text evidence="1">The sequence shown here is derived from an EMBL/GenBank/DDBJ whole genome shotgun (WGS) entry which is preliminary data.</text>
</comment>
<dbReference type="AlphaFoldDB" id="A0AAV4VZZ3"/>
<feature type="non-terminal residue" evidence="1">
    <location>
        <position position="36"/>
    </location>
</feature>
<sequence length="36" mass="4161">MDAVIHTPQSGKKPLYEAYRHDKVECAEILLKYQAN</sequence>
<proteinExistence type="predicted"/>
<accession>A0AAV4VZZ3</accession>
<gene>
    <name evidence="1" type="ORF">CEXT_729271</name>
</gene>
<dbReference type="EMBL" id="BPLR01015401">
    <property type="protein sequence ID" value="GIY75866.1"/>
    <property type="molecule type" value="Genomic_DNA"/>
</dbReference>
<name>A0AAV4VZZ3_CAEEX</name>
<evidence type="ECO:0000313" key="2">
    <source>
        <dbReference type="Proteomes" id="UP001054945"/>
    </source>
</evidence>
<organism evidence="1 2">
    <name type="scientific">Caerostris extrusa</name>
    <name type="common">Bark spider</name>
    <name type="synonym">Caerostris bankana</name>
    <dbReference type="NCBI Taxonomy" id="172846"/>
    <lineage>
        <taxon>Eukaryota</taxon>
        <taxon>Metazoa</taxon>
        <taxon>Ecdysozoa</taxon>
        <taxon>Arthropoda</taxon>
        <taxon>Chelicerata</taxon>
        <taxon>Arachnida</taxon>
        <taxon>Araneae</taxon>
        <taxon>Araneomorphae</taxon>
        <taxon>Entelegynae</taxon>
        <taxon>Araneoidea</taxon>
        <taxon>Araneidae</taxon>
        <taxon>Caerostris</taxon>
    </lineage>
</organism>
<dbReference type="Proteomes" id="UP001054945">
    <property type="component" value="Unassembled WGS sequence"/>
</dbReference>
<reference evidence="1 2" key="1">
    <citation type="submission" date="2021-06" db="EMBL/GenBank/DDBJ databases">
        <title>Caerostris extrusa draft genome.</title>
        <authorList>
            <person name="Kono N."/>
            <person name="Arakawa K."/>
        </authorList>
    </citation>
    <scope>NUCLEOTIDE SEQUENCE [LARGE SCALE GENOMIC DNA]</scope>
</reference>
<keyword evidence="2" id="KW-1185">Reference proteome</keyword>
<protein>
    <submittedName>
        <fullName evidence="1">Uncharacterized protein</fullName>
    </submittedName>
</protein>